<feature type="repeat" description="WD" evidence="3">
    <location>
        <begin position="454"/>
        <end position="495"/>
    </location>
</feature>
<dbReference type="PROSITE" id="PS00678">
    <property type="entry name" value="WD_REPEATS_1"/>
    <property type="match status" value="4"/>
</dbReference>
<keyword evidence="5" id="KW-0418">Kinase</keyword>
<feature type="repeat" description="WD" evidence="3">
    <location>
        <begin position="677"/>
        <end position="702"/>
    </location>
</feature>
<dbReference type="CDD" id="cd00200">
    <property type="entry name" value="WD40"/>
    <property type="match status" value="1"/>
</dbReference>
<reference evidence="5 6" key="1">
    <citation type="journal article" date="2020" name="ISME J.">
        <title>Comparative genomics reveals insights into cyanobacterial evolution and habitat adaptation.</title>
        <authorList>
            <person name="Chen M.Y."/>
            <person name="Teng W.K."/>
            <person name="Zhao L."/>
            <person name="Hu C.X."/>
            <person name="Zhou Y.K."/>
            <person name="Han B.P."/>
            <person name="Song L.R."/>
            <person name="Shu W.S."/>
        </authorList>
    </citation>
    <scope>NUCLEOTIDE SEQUENCE [LARGE SCALE GENOMIC DNA]</scope>
    <source>
        <strain evidence="5 6">FACHB-1370</strain>
    </source>
</reference>
<dbReference type="GO" id="GO:0004674">
    <property type="term" value="F:protein serine/threonine kinase activity"/>
    <property type="evidence" value="ECO:0007669"/>
    <property type="project" value="UniProtKB-KW"/>
</dbReference>
<dbReference type="Pfam" id="PF00069">
    <property type="entry name" value="Pkinase"/>
    <property type="match status" value="1"/>
</dbReference>
<dbReference type="PROSITE" id="PS50082">
    <property type="entry name" value="WD_REPEATS_2"/>
    <property type="match status" value="7"/>
</dbReference>
<dbReference type="RefSeq" id="WP_190878310.1">
    <property type="nucleotide sequence ID" value="NZ_JACJSK010000013.1"/>
</dbReference>
<dbReference type="SUPFAM" id="SSF56112">
    <property type="entry name" value="Protein kinase-like (PK-like)"/>
    <property type="match status" value="1"/>
</dbReference>
<dbReference type="PANTHER" id="PTHR19879:SF9">
    <property type="entry name" value="TRANSCRIPTION INITIATION FACTOR TFIID SUBUNIT 5"/>
    <property type="match status" value="1"/>
</dbReference>
<feature type="repeat" description="WD" evidence="3">
    <location>
        <begin position="412"/>
        <end position="453"/>
    </location>
</feature>
<feature type="repeat" description="WD" evidence="3">
    <location>
        <begin position="542"/>
        <end position="583"/>
    </location>
</feature>
<dbReference type="InterPro" id="IPR011009">
    <property type="entry name" value="Kinase-like_dom_sf"/>
</dbReference>
<accession>A0ABR8EFA0</accession>
<gene>
    <name evidence="5" type="ORF">H6G72_11370</name>
</gene>
<dbReference type="InterPro" id="IPR019775">
    <property type="entry name" value="WD40_repeat_CS"/>
</dbReference>
<dbReference type="NCBIfam" id="NF045510">
    <property type="entry name" value="4Cys_prefix_kin"/>
    <property type="match status" value="1"/>
</dbReference>
<dbReference type="Proteomes" id="UP000641954">
    <property type="component" value="Unassembled WGS sequence"/>
</dbReference>
<dbReference type="EMBL" id="JACJSK010000013">
    <property type="protein sequence ID" value="MBD2544425.1"/>
    <property type="molecule type" value="Genomic_DNA"/>
</dbReference>
<dbReference type="SMART" id="SM00320">
    <property type="entry name" value="WD40"/>
    <property type="match status" value="7"/>
</dbReference>
<dbReference type="PANTHER" id="PTHR19879">
    <property type="entry name" value="TRANSCRIPTION INITIATION FACTOR TFIID"/>
    <property type="match status" value="1"/>
</dbReference>
<keyword evidence="6" id="KW-1185">Reference proteome</keyword>
<dbReference type="InterPro" id="IPR000719">
    <property type="entry name" value="Prot_kinase_dom"/>
</dbReference>
<dbReference type="Gene3D" id="2.130.10.10">
    <property type="entry name" value="YVTN repeat-like/Quinoprotein amine dehydrogenase"/>
    <property type="match status" value="3"/>
</dbReference>
<evidence type="ECO:0000313" key="5">
    <source>
        <dbReference type="EMBL" id="MBD2544425.1"/>
    </source>
</evidence>
<evidence type="ECO:0000313" key="6">
    <source>
        <dbReference type="Proteomes" id="UP000641954"/>
    </source>
</evidence>
<dbReference type="PROSITE" id="PS50011">
    <property type="entry name" value="PROTEIN_KINASE_DOM"/>
    <property type="match status" value="1"/>
</dbReference>
<dbReference type="PROSITE" id="PS50294">
    <property type="entry name" value="WD_REPEATS_REGION"/>
    <property type="match status" value="7"/>
</dbReference>
<dbReference type="InterPro" id="IPR001680">
    <property type="entry name" value="WD40_rpt"/>
</dbReference>
<sequence length="702" mass="77456">MTYCINPDCQNPANSDHAELCQSCGSKLLLKNRYRAIAPLGKSKLGNTFLAIDQDQPSHPPCVIKQFIDSDAKPNKTGAFQIYAEQLAEIGKHPQIPSLLASFEQEGSQYIIQEYIEGQNLEQELTEAGTFNESQIRKLLYDLLPAIDFVHSFNLIHRDIKPENIIRSHQTNQLILVDFGTAETYNRFRQINPGTVTGSAEYAAPEQTKGKAVIASDFYSLGLTCLHLLTGLSAFDLFDPKSETWVWRDYLKTPVSLQLGQILDKMVQRDWKLRYNRAETILKDLRKVSLPSLPVTQNTRLVTAIGGATVALLSLLVTTRLPSPVPRTTITTEPVPYSVLEYHNQPPKDHSVKPYYSSDNLPPMRTLATTSGPVWSVAVSPNGKTIASGSWDGTIQLWHVSIDNARIPIQTLAGHTGAVWSVAISSDGKLLASGSADQTVKIWDLRTGELLKTLKGHDAGVFSVAFSPDNSLVASGSFDKTIKLWNIDQNKSEHYPESFKGYAHEYAKGYAHGSSQQYSQQYYEKYSSEYPEYSQGYLQQTLVGHTQEVQSVKFSPDGQTLASGSTDGTVKLWNVNTGKAFRTLSGHTDSVWSIAIAPDGKTLASGSWDRTVKLWNLETGELRRTLHGHAKQVYSVAFSPDGRTLASGDLNGTIKLWSTRNGCQKGTLKGHTDSVEIGFSADGTTMISGGFDDTIKMWRLAP</sequence>
<keyword evidence="1 3" id="KW-0853">WD repeat</keyword>
<comment type="caution">
    <text evidence="5">The sequence shown here is derived from an EMBL/GenBank/DDBJ whole genome shotgun (WGS) entry which is preliminary data.</text>
</comment>
<feature type="repeat" description="WD" evidence="3">
    <location>
        <begin position="367"/>
        <end position="401"/>
    </location>
</feature>
<dbReference type="InterPro" id="IPR036322">
    <property type="entry name" value="WD40_repeat_dom_sf"/>
</dbReference>
<feature type="repeat" description="WD" evidence="3">
    <location>
        <begin position="584"/>
        <end position="625"/>
    </location>
</feature>
<dbReference type="SMART" id="SM00220">
    <property type="entry name" value="S_TKc"/>
    <property type="match status" value="1"/>
</dbReference>
<dbReference type="InterPro" id="IPR020472">
    <property type="entry name" value="WD40_PAC1"/>
</dbReference>
<dbReference type="Gene3D" id="1.10.510.10">
    <property type="entry name" value="Transferase(Phosphotransferase) domain 1"/>
    <property type="match status" value="1"/>
</dbReference>
<dbReference type="Pfam" id="PF00400">
    <property type="entry name" value="WD40"/>
    <property type="match status" value="7"/>
</dbReference>
<dbReference type="InterPro" id="IPR015943">
    <property type="entry name" value="WD40/YVTN_repeat-like_dom_sf"/>
</dbReference>
<proteinExistence type="predicted"/>
<organism evidence="5 6">
    <name type="scientific">Planktothricoides raciborskii FACHB-1370</name>
    <dbReference type="NCBI Taxonomy" id="2949576"/>
    <lineage>
        <taxon>Bacteria</taxon>
        <taxon>Bacillati</taxon>
        <taxon>Cyanobacteriota</taxon>
        <taxon>Cyanophyceae</taxon>
        <taxon>Oscillatoriophycideae</taxon>
        <taxon>Oscillatoriales</taxon>
        <taxon>Oscillatoriaceae</taxon>
        <taxon>Planktothricoides</taxon>
    </lineage>
</organism>
<evidence type="ECO:0000256" key="1">
    <source>
        <dbReference type="ARBA" id="ARBA00022574"/>
    </source>
</evidence>
<keyword evidence="5" id="KW-0723">Serine/threonine-protein kinase</keyword>
<keyword evidence="5" id="KW-0808">Transferase</keyword>
<dbReference type="PRINTS" id="PR00320">
    <property type="entry name" value="GPROTEINBRPT"/>
</dbReference>
<evidence type="ECO:0000259" key="4">
    <source>
        <dbReference type="PROSITE" id="PS50011"/>
    </source>
</evidence>
<evidence type="ECO:0000256" key="2">
    <source>
        <dbReference type="ARBA" id="ARBA00022737"/>
    </source>
</evidence>
<name>A0ABR8EFA0_9CYAN</name>
<evidence type="ECO:0000256" key="3">
    <source>
        <dbReference type="PROSITE-ProRule" id="PRU00221"/>
    </source>
</evidence>
<dbReference type="SUPFAM" id="SSF50978">
    <property type="entry name" value="WD40 repeat-like"/>
    <property type="match status" value="1"/>
</dbReference>
<protein>
    <submittedName>
        <fullName evidence="5">Serine/threonine protein kinase</fullName>
    </submittedName>
</protein>
<keyword evidence="2" id="KW-0677">Repeat</keyword>
<feature type="repeat" description="WD" evidence="3">
    <location>
        <begin position="626"/>
        <end position="667"/>
    </location>
</feature>
<dbReference type="CDD" id="cd14014">
    <property type="entry name" value="STKc_PknB_like"/>
    <property type="match status" value="1"/>
</dbReference>
<feature type="domain" description="Protein kinase" evidence="4">
    <location>
        <begin position="34"/>
        <end position="293"/>
    </location>
</feature>